<dbReference type="Pfam" id="PF08281">
    <property type="entry name" value="Sigma70_r4_2"/>
    <property type="match status" value="1"/>
</dbReference>
<dbReference type="Gene3D" id="1.10.1740.10">
    <property type="match status" value="1"/>
</dbReference>
<organism evidence="8 9">
    <name type="scientific">Caproicibacter fermentans</name>
    <dbReference type="NCBI Taxonomy" id="2576756"/>
    <lineage>
        <taxon>Bacteria</taxon>
        <taxon>Bacillati</taxon>
        <taxon>Bacillota</taxon>
        <taxon>Clostridia</taxon>
        <taxon>Eubacteriales</taxon>
        <taxon>Acutalibacteraceae</taxon>
        <taxon>Caproicibacter</taxon>
    </lineage>
</organism>
<dbReference type="PANTHER" id="PTHR43133">
    <property type="entry name" value="RNA POLYMERASE ECF-TYPE SIGMA FACTO"/>
    <property type="match status" value="1"/>
</dbReference>
<gene>
    <name evidence="8" type="ORF">CAFE_01820</name>
</gene>
<keyword evidence="4" id="KW-0238">DNA-binding</keyword>
<evidence type="ECO:0000256" key="2">
    <source>
        <dbReference type="ARBA" id="ARBA00023015"/>
    </source>
</evidence>
<dbReference type="InterPro" id="IPR014284">
    <property type="entry name" value="RNA_pol_sigma-70_dom"/>
</dbReference>
<dbReference type="NCBIfam" id="TIGR02937">
    <property type="entry name" value="sigma70-ECF"/>
    <property type="match status" value="1"/>
</dbReference>
<dbReference type="InterPro" id="IPR013324">
    <property type="entry name" value="RNA_pol_sigma_r3/r4-like"/>
</dbReference>
<dbReference type="InterPro" id="IPR013249">
    <property type="entry name" value="RNA_pol_sigma70_r4_t2"/>
</dbReference>
<feature type="domain" description="RNA polymerase sigma factor 70 region 4 type 2" evidence="7">
    <location>
        <begin position="132"/>
        <end position="174"/>
    </location>
</feature>
<dbReference type="Proteomes" id="UP000469440">
    <property type="component" value="Unassembled WGS sequence"/>
</dbReference>
<accession>A0A6N8HUS1</accession>
<keyword evidence="5" id="KW-0804">Transcription</keyword>
<dbReference type="PANTHER" id="PTHR43133:SF8">
    <property type="entry name" value="RNA POLYMERASE SIGMA FACTOR HI_1459-RELATED"/>
    <property type="match status" value="1"/>
</dbReference>
<dbReference type="GO" id="GO:0006352">
    <property type="term" value="P:DNA-templated transcription initiation"/>
    <property type="evidence" value="ECO:0007669"/>
    <property type="project" value="InterPro"/>
</dbReference>
<comment type="similarity">
    <text evidence="1">Belongs to the sigma-70 factor family. ECF subfamily.</text>
</comment>
<dbReference type="InterPro" id="IPR039425">
    <property type="entry name" value="RNA_pol_sigma-70-like"/>
</dbReference>
<evidence type="ECO:0000256" key="5">
    <source>
        <dbReference type="ARBA" id="ARBA00023163"/>
    </source>
</evidence>
<evidence type="ECO:0000313" key="9">
    <source>
        <dbReference type="Proteomes" id="UP000469440"/>
    </source>
</evidence>
<dbReference type="SUPFAM" id="SSF88659">
    <property type="entry name" value="Sigma3 and sigma4 domains of RNA polymerase sigma factors"/>
    <property type="match status" value="1"/>
</dbReference>
<sequence>MDDSQIIQLYFERSEEAIDKTKIKYGNFCFCIANNILKSKEDAEECESDAYLRVWNAIPPQKPSMLKSYLGKIVRNLALQRYEYYSAQKRNTELEIAFSELEECIVGLKGVEGQYDADDLGRSVNCFLHTIDRESRIIFVRRYWFTDSIKEIAVRFEISESKVKSSLFRTRNKLKVYLQKGGFMA</sequence>
<evidence type="ECO:0000256" key="4">
    <source>
        <dbReference type="ARBA" id="ARBA00023125"/>
    </source>
</evidence>
<dbReference type="GO" id="GO:0003677">
    <property type="term" value="F:DNA binding"/>
    <property type="evidence" value="ECO:0007669"/>
    <property type="project" value="UniProtKB-KW"/>
</dbReference>
<dbReference type="InterPro" id="IPR007627">
    <property type="entry name" value="RNA_pol_sigma70_r2"/>
</dbReference>
<dbReference type="Gene3D" id="1.10.10.10">
    <property type="entry name" value="Winged helix-like DNA-binding domain superfamily/Winged helix DNA-binding domain"/>
    <property type="match status" value="1"/>
</dbReference>
<dbReference type="GO" id="GO:0016987">
    <property type="term" value="F:sigma factor activity"/>
    <property type="evidence" value="ECO:0007669"/>
    <property type="project" value="UniProtKB-KW"/>
</dbReference>
<keyword evidence="3" id="KW-0731">Sigma factor</keyword>
<evidence type="ECO:0000256" key="3">
    <source>
        <dbReference type="ARBA" id="ARBA00023082"/>
    </source>
</evidence>
<keyword evidence="2" id="KW-0805">Transcription regulation</keyword>
<dbReference type="OrthoDB" id="9808901at2"/>
<dbReference type="Pfam" id="PF04542">
    <property type="entry name" value="Sigma70_r2"/>
    <property type="match status" value="1"/>
</dbReference>
<feature type="domain" description="RNA polymerase sigma-70 region 2" evidence="6">
    <location>
        <begin position="30"/>
        <end position="82"/>
    </location>
</feature>
<evidence type="ECO:0008006" key="10">
    <source>
        <dbReference type="Google" id="ProtNLM"/>
    </source>
</evidence>
<proteinExistence type="inferred from homology"/>
<keyword evidence="9" id="KW-1185">Reference proteome</keyword>
<reference evidence="8 9" key="1">
    <citation type="submission" date="2019-09" db="EMBL/GenBank/DDBJ databases">
        <title>Genome sequence of Clostridium sp. EA1.</title>
        <authorList>
            <person name="Poehlein A."/>
            <person name="Bengelsdorf F.R."/>
            <person name="Daniel R."/>
        </authorList>
    </citation>
    <scope>NUCLEOTIDE SEQUENCE [LARGE SCALE GENOMIC DNA]</scope>
    <source>
        <strain evidence="8 9">EA1</strain>
    </source>
</reference>
<evidence type="ECO:0000313" key="8">
    <source>
        <dbReference type="EMBL" id="MVB09526.1"/>
    </source>
</evidence>
<name>A0A6N8HUS1_9FIRM</name>
<evidence type="ECO:0000259" key="7">
    <source>
        <dbReference type="Pfam" id="PF08281"/>
    </source>
</evidence>
<dbReference type="SUPFAM" id="SSF88946">
    <property type="entry name" value="Sigma2 domain of RNA polymerase sigma factors"/>
    <property type="match status" value="1"/>
</dbReference>
<dbReference type="InterPro" id="IPR013325">
    <property type="entry name" value="RNA_pol_sigma_r2"/>
</dbReference>
<protein>
    <recommendedName>
        <fullName evidence="10">RNA polymerase subunit sigma-70</fullName>
    </recommendedName>
</protein>
<dbReference type="EMBL" id="VWXL01000008">
    <property type="protein sequence ID" value="MVB09526.1"/>
    <property type="molecule type" value="Genomic_DNA"/>
</dbReference>
<dbReference type="RefSeq" id="WP_156989538.1">
    <property type="nucleotide sequence ID" value="NZ_VWXL01000008.1"/>
</dbReference>
<dbReference type="InterPro" id="IPR036388">
    <property type="entry name" value="WH-like_DNA-bd_sf"/>
</dbReference>
<dbReference type="AlphaFoldDB" id="A0A6N8HUS1"/>
<comment type="caution">
    <text evidence="8">The sequence shown here is derived from an EMBL/GenBank/DDBJ whole genome shotgun (WGS) entry which is preliminary data.</text>
</comment>
<evidence type="ECO:0000259" key="6">
    <source>
        <dbReference type="Pfam" id="PF04542"/>
    </source>
</evidence>
<evidence type="ECO:0000256" key="1">
    <source>
        <dbReference type="ARBA" id="ARBA00010641"/>
    </source>
</evidence>